<dbReference type="EMBL" id="CP029830">
    <property type="protein sequence ID" value="AWU95758.1"/>
    <property type="molecule type" value="Genomic_DNA"/>
</dbReference>
<dbReference type="Proteomes" id="UP000249605">
    <property type="component" value="Plasmid unnamed1"/>
</dbReference>
<evidence type="ECO:0000259" key="3">
    <source>
        <dbReference type="PROSITE" id="PS51736"/>
    </source>
</evidence>
<dbReference type="Gene3D" id="3.40.50.1390">
    <property type="entry name" value="Resolvase, N-terminal catalytic domain"/>
    <property type="match status" value="1"/>
</dbReference>
<dbReference type="InterPro" id="IPR036162">
    <property type="entry name" value="Resolvase-like_N_sf"/>
</dbReference>
<dbReference type="PANTHER" id="PTHR30461">
    <property type="entry name" value="DNA-INVERTASE FROM LAMBDOID PROPHAGE"/>
    <property type="match status" value="1"/>
</dbReference>
<dbReference type="PANTHER" id="PTHR30461:SF2">
    <property type="entry name" value="SERINE RECOMBINASE PINE-RELATED"/>
    <property type="match status" value="1"/>
</dbReference>
<dbReference type="Pfam" id="PF00239">
    <property type="entry name" value="Resolvase"/>
    <property type="match status" value="1"/>
</dbReference>
<dbReference type="KEGG" id="azm:DM194_15880"/>
<dbReference type="CDD" id="cd00338">
    <property type="entry name" value="Ser_Recombinase"/>
    <property type="match status" value="1"/>
</dbReference>
<sequence>MMDGKFVAYYRVSTDKQGRSGLGLEAQQVAVSSYLNGGNWKLLAEFTEVESGKRNDRPKLEEAKELCRLTGATLVIAKLDRLSRNAAFLLNLRDAGIEFVAADMPNANRLTVGIMALVAEDERERISQRTKAALAAAKARGTRLGNPQGFGGAVYRDGGKAAQVAADGFASTVIPTIQRLQGEGLSLNAISKRLGEMGVRTARGGAWTAQSVKNVLSRA</sequence>
<keyword evidence="5" id="KW-1185">Reference proteome</keyword>
<keyword evidence="1" id="KW-0238">DNA-binding</keyword>
<evidence type="ECO:0000313" key="5">
    <source>
        <dbReference type="Proteomes" id="UP000249605"/>
    </source>
</evidence>
<gene>
    <name evidence="4" type="ORF">DM194_15880</name>
</gene>
<dbReference type="OrthoDB" id="2290206at2"/>
<feature type="domain" description="Resolvase/invertase-type recombinase catalytic" evidence="3">
    <location>
        <begin position="5"/>
        <end position="141"/>
    </location>
</feature>
<accession>A0A2U9SCZ9</accession>
<evidence type="ECO:0000256" key="2">
    <source>
        <dbReference type="ARBA" id="ARBA00023172"/>
    </source>
</evidence>
<dbReference type="SMART" id="SM00857">
    <property type="entry name" value="Resolvase"/>
    <property type="match status" value="1"/>
</dbReference>
<name>A0A2U9SCZ9_9PROT</name>
<dbReference type="SUPFAM" id="SSF53041">
    <property type="entry name" value="Resolvase-like"/>
    <property type="match status" value="1"/>
</dbReference>
<dbReference type="GO" id="GO:0003677">
    <property type="term" value="F:DNA binding"/>
    <property type="evidence" value="ECO:0007669"/>
    <property type="project" value="UniProtKB-KW"/>
</dbReference>
<keyword evidence="2" id="KW-0233">DNA recombination</keyword>
<dbReference type="InterPro" id="IPR011109">
    <property type="entry name" value="DNA_bind_recombinase_dom"/>
</dbReference>
<reference evidence="4 5" key="1">
    <citation type="submission" date="2018-06" db="EMBL/GenBank/DDBJ databases">
        <title>Complete genome sequencing of Azospirillum sp. M2T2B2.</title>
        <authorList>
            <person name="Heo J."/>
            <person name="Kim S.-J."/>
            <person name="Kwon S.-W."/>
            <person name="Anandham R."/>
        </authorList>
    </citation>
    <scope>NUCLEOTIDE SEQUENCE [LARGE SCALE GENOMIC DNA]</scope>
    <source>
        <strain evidence="4 5">M2T2B2</strain>
        <plasmid evidence="4 5">unnamed1</plasmid>
    </source>
</reference>
<dbReference type="PROSITE" id="PS51736">
    <property type="entry name" value="RECOMBINASES_3"/>
    <property type="match status" value="1"/>
</dbReference>
<keyword evidence="4" id="KW-0614">Plasmid</keyword>
<proteinExistence type="predicted"/>
<organism evidence="4 5">
    <name type="scientific">Azospirillum ramasamyi</name>
    <dbReference type="NCBI Taxonomy" id="682998"/>
    <lineage>
        <taxon>Bacteria</taxon>
        <taxon>Pseudomonadati</taxon>
        <taxon>Pseudomonadota</taxon>
        <taxon>Alphaproteobacteria</taxon>
        <taxon>Rhodospirillales</taxon>
        <taxon>Azospirillaceae</taxon>
        <taxon>Azospirillum</taxon>
    </lineage>
</organism>
<dbReference type="InterPro" id="IPR050639">
    <property type="entry name" value="SSR_resolvase"/>
</dbReference>
<dbReference type="AlphaFoldDB" id="A0A2U9SCZ9"/>
<dbReference type="GO" id="GO:0000150">
    <property type="term" value="F:DNA strand exchange activity"/>
    <property type="evidence" value="ECO:0007669"/>
    <property type="project" value="InterPro"/>
</dbReference>
<protein>
    <submittedName>
        <fullName evidence="4">Resolvase</fullName>
    </submittedName>
</protein>
<dbReference type="RefSeq" id="WP_111068511.1">
    <property type="nucleotide sequence ID" value="NZ_CP029830.1"/>
</dbReference>
<geneLocation type="plasmid" evidence="4 5">
    <name>unnamed1</name>
</geneLocation>
<evidence type="ECO:0000313" key="4">
    <source>
        <dbReference type="EMBL" id="AWU95758.1"/>
    </source>
</evidence>
<evidence type="ECO:0000256" key="1">
    <source>
        <dbReference type="ARBA" id="ARBA00023125"/>
    </source>
</evidence>
<dbReference type="InterPro" id="IPR006119">
    <property type="entry name" value="Resolv_N"/>
</dbReference>
<dbReference type="Pfam" id="PF07508">
    <property type="entry name" value="Recombinase"/>
    <property type="match status" value="1"/>
</dbReference>